<evidence type="ECO:0000313" key="2">
    <source>
        <dbReference type="EMBL" id="KIW47309.1"/>
    </source>
</evidence>
<proteinExistence type="predicted"/>
<dbReference type="VEuPathDB" id="FungiDB:PV06_00019"/>
<sequence>MVLCPNLETPRTVRSDGVSIWHCLSSGRMYVKKNTHILVDVSFLSPRCSQLQMKSFAQENKSCTERQDDQAFSKVPEREGQQGSGRRLEYADCIGAKCDLTAKIRGRNSAVAKDSEAPD</sequence>
<dbReference type="AlphaFoldDB" id="A0A0D2EH73"/>
<dbReference type="HOGENOM" id="CLU_2061496_0_0_1"/>
<protein>
    <submittedName>
        <fullName evidence="2">Uncharacterized protein</fullName>
    </submittedName>
</protein>
<feature type="region of interest" description="Disordered" evidence="1">
    <location>
        <begin position="59"/>
        <end position="86"/>
    </location>
</feature>
<dbReference type="Proteomes" id="UP000053342">
    <property type="component" value="Unassembled WGS sequence"/>
</dbReference>
<name>A0A0D2EH73_9EURO</name>
<evidence type="ECO:0000256" key="1">
    <source>
        <dbReference type="SAM" id="MobiDB-lite"/>
    </source>
</evidence>
<feature type="compositionally biased region" description="Basic and acidic residues" evidence="1">
    <location>
        <begin position="62"/>
        <end position="86"/>
    </location>
</feature>
<reference evidence="2 3" key="1">
    <citation type="submission" date="2015-01" db="EMBL/GenBank/DDBJ databases">
        <title>The Genome Sequence of Exophiala oligosperma CBS72588.</title>
        <authorList>
            <consortium name="The Broad Institute Genomics Platform"/>
            <person name="Cuomo C."/>
            <person name="de Hoog S."/>
            <person name="Gorbushina A."/>
            <person name="Stielow B."/>
            <person name="Teixiera M."/>
            <person name="Abouelleil A."/>
            <person name="Chapman S.B."/>
            <person name="Priest M."/>
            <person name="Young S.K."/>
            <person name="Wortman J."/>
            <person name="Nusbaum C."/>
            <person name="Birren B."/>
        </authorList>
    </citation>
    <scope>NUCLEOTIDE SEQUENCE [LARGE SCALE GENOMIC DNA]</scope>
    <source>
        <strain evidence="2 3">CBS 72588</strain>
    </source>
</reference>
<accession>A0A0D2EH73</accession>
<gene>
    <name evidence="2" type="ORF">PV06_00019</name>
</gene>
<organism evidence="2 3">
    <name type="scientific">Exophiala oligosperma</name>
    <dbReference type="NCBI Taxonomy" id="215243"/>
    <lineage>
        <taxon>Eukaryota</taxon>
        <taxon>Fungi</taxon>
        <taxon>Dikarya</taxon>
        <taxon>Ascomycota</taxon>
        <taxon>Pezizomycotina</taxon>
        <taxon>Eurotiomycetes</taxon>
        <taxon>Chaetothyriomycetidae</taxon>
        <taxon>Chaetothyriales</taxon>
        <taxon>Herpotrichiellaceae</taxon>
        <taxon>Exophiala</taxon>
    </lineage>
</organism>
<dbReference type="EMBL" id="KN847332">
    <property type="protein sequence ID" value="KIW47309.1"/>
    <property type="molecule type" value="Genomic_DNA"/>
</dbReference>
<keyword evidence="3" id="KW-1185">Reference proteome</keyword>
<dbReference type="RefSeq" id="XP_016267525.1">
    <property type="nucleotide sequence ID" value="XM_016400472.1"/>
</dbReference>
<evidence type="ECO:0000313" key="3">
    <source>
        <dbReference type="Proteomes" id="UP000053342"/>
    </source>
</evidence>
<dbReference type="GeneID" id="27352093"/>